<organism evidence="4 5">
    <name type="scientific">Quercus rubra</name>
    <name type="common">Northern red oak</name>
    <name type="synonym">Quercus borealis</name>
    <dbReference type="NCBI Taxonomy" id="3512"/>
    <lineage>
        <taxon>Eukaryota</taxon>
        <taxon>Viridiplantae</taxon>
        <taxon>Streptophyta</taxon>
        <taxon>Embryophyta</taxon>
        <taxon>Tracheophyta</taxon>
        <taxon>Spermatophyta</taxon>
        <taxon>Magnoliopsida</taxon>
        <taxon>eudicotyledons</taxon>
        <taxon>Gunneridae</taxon>
        <taxon>Pentapetalae</taxon>
        <taxon>rosids</taxon>
        <taxon>fabids</taxon>
        <taxon>Fagales</taxon>
        <taxon>Fagaceae</taxon>
        <taxon>Quercus</taxon>
    </lineage>
</organism>
<evidence type="ECO:0000313" key="5">
    <source>
        <dbReference type="Proteomes" id="UP001324115"/>
    </source>
</evidence>
<evidence type="ECO:0000256" key="2">
    <source>
        <dbReference type="ARBA" id="ARBA00022786"/>
    </source>
</evidence>
<dbReference type="CDD" id="cd01806">
    <property type="entry name" value="Ubl_NEDD8"/>
    <property type="match status" value="1"/>
</dbReference>
<dbReference type="InterPro" id="IPR019956">
    <property type="entry name" value="Ubiquitin_dom"/>
</dbReference>
<dbReference type="Pfam" id="PF00240">
    <property type="entry name" value="ubiquitin"/>
    <property type="match status" value="2"/>
</dbReference>
<keyword evidence="1" id="KW-1017">Isopeptide bond</keyword>
<evidence type="ECO:0000259" key="3">
    <source>
        <dbReference type="PROSITE" id="PS50053"/>
    </source>
</evidence>
<proteinExistence type="predicted"/>
<reference evidence="4 5" key="1">
    <citation type="journal article" date="2023" name="G3 (Bethesda)">
        <title>A haplotype-resolved chromosome-scale genome for Quercus rubra L. provides insights into the genetics of adaptive traits for red oak species.</title>
        <authorList>
            <person name="Kapoor B."/>
            <person name="Jenkins J."/>
            <person name="Schmutz J."/>
            <person name="Zhebentyayeva T."/>
            <person name="Kuelheim C."/>
            <person name="Coggeshall M."/>
            <person name="Heim C."/>
            <person name="Lasky J.R."/>
            <person name="Leites L."/>
            <person name="Islam-Faridi N."/>
            <person name="Romero-Severson J."/>
            <person name="DeLeo V.L."/>
            <person name="Lucas S.M."/>
            <person name="Lazic D."/>
            <person name="Gailing O."/>
            <person name="Carlson J."/>
            <person name="Staton M."/>
        </authorList>
    </citation>
    <scope>NUCLEOTIDE SEQUENCE [LARGE SCALE GENOMIC DNA]</scope>
    <source>
        <strain evidence="4">Pseudo-F2</strain>
    </source>
</reference>
<protein>
    <recommendedName>
        <fullName evidence="3">Ubiquitin-like domain-containing protein</fullName>
    </recommendedName>
</protein>
<dbReference type="PROSITE" id="PS50053">
    <property type="entry name" value="UBIQUITIN_2"/>
    <property type="match status" value="2"/>
</dbReference>
<dbReference type="PROSITE" id="PS00299">
    <property type="entry name" value="UBIQUITIN_1"/>
    <property type="match status" value="1"/>
</dbReference>
<evidence type="ECO:0000256" key="1">
    <source>
        <dbReference type="ARBA" id="ARBA00022499"/>
    </source>
</evidence>
<dbReference type="InterPro" id="IPR038738">
    <property type="entry name" value="Nedd8-like"/>
</dbReference>
<sequence>MQIFLRNLKGENSLLEFESTEKIENIRAMIQQKEGVTLEKLCLLFQGSTTLRDGHTLADYNIQDYNQINAVLRLAGGTRILVKTLTGKELELDVEPNDTIERIKERVQEKEGIPPMQQRLIYGGKQIADEKTVRDYKIEGGSVLHLVLALRGGRFLE</sequence>
<dbReference type="InterPro" id="IPR000626">
    <property type="entry name" value="Ubiquitin-like_dom"/>
</dbReference>
<dbReference type="InterPro" id="IPR029071">
    <property type="entry name" value="Ubiquitin-like_domsf"/>
</dbReference>
<dbReference type="GO" id="GO:0003729">
    <property type="term" value="F:mRNA binding"/>
    <property type="evidence" value="ECO:0007669"/>
    <property type="project" value="UniProtKB-ARBA"/>
</dbReference>
<dbReference type="InterPro" id="IPR050158">
    <property type="entry name" value="Ubiquitin_ubiquitin-like"/>
</dbReference>
<dbReference type="SUPFAM" id="SSF54236">
    <property type="entry name" value="Ubiquitin-like"/>
    <property type="match status" value="2"/>
</dbReference>
<feature type="domain" description="Ubiquitin-like" evidence="3">
    <location>
        <begin position="78"/>
        <end position="153"/>
    </location>
</feature>
<name>A0AAN7FB10_QUERU</name>
<gene>
    <name evidence="4" type="ORF">RGQ29_020255</name>
</gene>
<dbReference type="PRINTS" id="PR00348">
    <property type="entry name" value="UBIQUITIN"/>
</dbReference>
<dbReference type="Proteomes" id="UP001324115">
    <property type="component" value="Unassembled WGS sequence"/>
</dbReference>
<dbReference type="FunFam" id="3.10.20.90:FF:000023">
    <property type="entry name" value="NEDD8 protein"/>
    <property type="match status" value="1"/>
</dbReference>
<evidence type="ECO:0000313" key="4">
    <source>
        <dbReference type="EMBL" id="KAK4589605.1"/>
    </source>
</evidence>
<dbReference type="Gene3D" id="3.10.20.90">
    <property type="entry name" value="Phosphatidylinositol 3-kinase Catalytic Subunit, Chain A, domain 1"/>
    <property type="match status" value="2"/>
</dbReference>
<feature type="domain" description="Ubiquitin-like" evidence="3">
    <location>
        <begin position="1"/>
        <end position="77"/>
    </location>
</feature>
<dbReference type="SMART" id="SM00213">
    <property type="entry name" value="UBQ"/>
    <property type="match status" value="2"/>
</dbReference>
<dbReference type="AlphaFoldDB" id="A0AAN7FB10"/>
<keyword evidence="5" id="KW-1185">Reference proteome</keyword>
<dbReference type="EMBL" id="JAXUIC010000005">
    <property type="protein sequence ID" value="KAK4589605.1"/>
    <property type="molecule type" value="Genomic_DNA"/>
</dbReference>
<comment type="caution">
    <text evidence="4">The sequence shown here is derived from an EMBL/GenBank/DDBJ whole genome shotgun (WGS) entry which is preliminary data.</text>
</comment>
<dbReference type="InterPro" id="IPR019954">
    <property type="entry name" value="Ubiquitin_CS"/>
</dbReference>
<keyword evidence="2" id="KW-0833">Ubl conjugation pathway</keyword>
<dbReference type="PANTHER" id="PTHR10666">
    <property type="entry name" value="UBIQUITIN"/>
    <property type="match status" value="1"/>
</dbReference>
<accession>A0AAN7FB10</accession>